<keyword evidence="4" id="KW-1185">Reference proteome</keyword>
<dbReference type="RefSeq" id="WP_244742498.1">
    <property type="nucleotide sequence ID" value="NZ_CP095071.1"/>
</dbReference>
<proteinExistence type="inferred from homology"/>
<dbReference type="EMBL" id="CP095071">
    <property type="protein sequence ID" value="UOQ84566.1"/>
    <property type="molecule type" value="Genomic_DNA"/>
</dbReference>
<feature type="domain" description="Activator of Hsp90 ATPase homologue 1/2-like C-terminal" evidence="2">
    <location>
        <begin position="14"/>
        <end position="138"/>
    </location>
</feature>
<evidence type="ECO:0000256" key="1">
    <source>
        <dbReference type="ARBA" id="ARBA00006817"/>
    </source>
</evidence>
<dbReference type="InterPro" id="IPR023393">
    <property type="entry name" value="START-like_dom_sf"/>
</dbReference>
<reference evidence="3 4" key="1">
    <citation type="submission" date="2022-04" db="EMBL/GenBank/DDBJ databases">
        <title>Gracilibacillus sp. isolated from saltern.</title>
        <authorList>
            <person name="Won M."/>
            <person name="Lee C.-M."/>
            <person name="Woen H.-Y."/>
            <person name="Kwon S.-W."/>
        </authorList>
    </citation>
    <scope>NUCLEOTIDE SEQUENCE [LARGE SCALE GENOMIC DNA]</scope>
    <source>
        <strain evidence="3 4">SSPM10-3</strain>
    </source>
</reference>
<dbReference type="Pfam" id="PF08327">
    <property type="entry name" value="AHSA1"/>
    <property type="match status" value="1"/>
</dbReference>
<dbReference type="Proteomes" id="UP000831537">
    <property type="component" value="Chromosome"/>
</dbReference>
<comment type="similarity">
    <text evidence="1">Belongs to the AHA1 family.</text>
</comment>
<dbReference type="CDD" id="cd07814">
    <property type="entry name" value="SRPBCC_CalC_Aha1-like"/>
    <property type="match status" value="1"/>
</dbReference>
<evidence type="ECO:0000313" key="3">
    <source>
        <dbReference type="EMBL" id="UOQ84566.1"/>
    </source>
</evidence>
<gene>
    <name evidence="3" type="ORF">MUN87_18075</name>
</gene>
<dbReference type="Gene3D" id="3.30.530.20">
    <property type="match status" value="1"/>
</dbReference>
<name>A0ABY4GJN8_9BACI</name>
<evidence type="ECO:0000259" key="2">
    <source>
        <dbReference type="Pfam" id="PF08327"/>
    </source>
</evidence>
<dbReference type="InterPro" id="IPR013538">
    <property type="entry name" value="ASHA1/2-like_C"/>
</dbReference>
<sequence length="139" mass="16267">MKKVEDIQQTVLLDADIEKVWKKVASAQGLEQWFMPNDFEPVEGHPFHIQSPFGPSPCKVFEVDEPYKLFFSWDVDGWIISFHLKEVGDKTEFTLIHGGWKQEDELLTKPQEKSSVIRERMNNGWVNIVQHKLKEVVEQ</sequence>
<protein>
    <submittedName>
        <fullName evidence="3">SRPBCC domain-containing protein</fullName>
    </submittedName>
</protein>
<dbReference type="SUPFAM" id="SSF55961">
    <property type="entry name" value="Bet v1-like"/>
    <property type="match status" value="1"/>
</dbReference>
<organism evidence="3 4">
    <name type="scientific">Gracilibacillus salinarum</name>
    <dbReference type="NCBI Taxonomy" id="2932255"/>
    <lineage>
        <taxon>Bacteria</taxon>
        <taxon>Bacillati</taxon>
        <taxon>Bacillota</taxon>
        <taxon>Bacilli</taxon>
        <taxon>Bacillales</taxon>
        <taxon>Bacillaceae</taxon>
        <taxon>Gracilibacillus</taxon>
    </lineage>
</organism>
<accession>A0ABY4GJN8</accession>
<evidence type="ECO:0000313" key="4">
    <source>
        <dbReference type="Proteomes" id="UP000831537"/>
    </source>
</evidence>